<dbReference type="PANTHER" id="PTHR43322">
    <property type="entry name" value="1-D-DEOXYXYLULOSE 5-PHOSPHATE SYNTHASE-RELATED"/>
    <property type="match status" value="1"/>
</dbReference>
<keyword evidence="3 6" id="KW-0808">Transferase</keyword>
<dbReference type="InterPro" id="IPR005477">
    <property type="entry name" value="Dxylulose-5-P_synthase"/>
</dbReference>
<reference evidence="6 7" key="1">
    <citation type="journal article" date="2014" name="Genome Announc.">
        <title>Draft Genome Sequences of Marine Flavobacterium Nonlabens Strains NR17, NR24, NR27, NR32, NR33, and Ara13.</title>
        <authorList>
            <person name="Nakanishi M."/>
            <person name="Meirelles P."/>
            <person name="Suzuki R."/>
            <person name="Takatani N."/>
            <person name="Mino S."/>
            <person name="Suda W."/>
            <person name="Oshima K."/>
            <person name="Hattori M."/>
            <person name="Ohkuma M."/>
            <person name="Hosokawa M."/>
            <person name="Miyashita K."/>
            <person name="Thompson F.L."/>
            <person name="Niwa A."/>
            <person name="Sawabe T."/>
            <person name="Sawabe T."/>
        </authorList>
    </citation>
    <scope>NUCLEOTIDE SEQUENCE [LARGE SCALE GENOMIC DNA]</scope>
    <source>
        <strain evidence="7">JCM19275</strain>
    </source>
</reference>
<accession>A0A090X1E3</accession>
<evidence type="ECO:0000313" key="6">
    <source>
        <dbReference type="EMBL" id="GAL73617.1"/>
    </source>
</evidence>
<dbReference type="Pfam" id="PF13292">
    <property type="entry name" value="DXP_synthase_N"/>
    <property type="match status" value="1"/>
</dbReference>
<dbReference type="GO" id="GO:0005829">
    <property type="term" value="C:cytosol"/>
    <property type="evidence" value="ECO:0007669"/>
    <property type="project" value="TreeGrafter"/>
</dbReference>
<dbReference type="GO" id="GO:0016114">
    <property type="term" value="P:terpenoid biosynthetic process"/>
    <property type="evidence" value="ECO:0007669"/>
    <property type="project" value="InterPro"/>
</dbReference>
<evidence type="ECO:0000256" key="4">
    <source>
        <dbReference type="ARBA" id="ARBA00022842"/>
    </source>
</evidence>
<keyword evidence="4" id="KW-0460">Magnesium</keyword>
<proteinExistence type="predicted"/>
<comment type="caution">
    <text evidence="6">The sequence shown here is derived from an EMBL/GenBank/DDBJ whole genome shotgun (WGS) entry which is preliminary data.</text>
</comment>
<evidence type="ECO:0000313" key="7">
    <source>
        <dbReference type="Proteomes" id="UP000029647"/>
    </source>
</evidence>
<dbReference type="AlphaFoldDB" id="A0A090X1E3"/>
<dbReference type="SUPFAM" id="SSF52518">
    <property type="entry name" value="Thiamin diphosphate-binding fold (THDP-binding)"/>
    <property type="match status" value="1"/>
</dbReference>
<dbReference type="GO" id="GO:0019288">
    <property type="term" value="P:isopentenyl diphosphate biosynthetic process, methylerythritol 4-phosphate pathway"/>
    <property type="evidence" value="ECO:0007669"/>
    <property type="project" value="TreeGrafter"/>
</dbReference>
<keyword evidence="5" id="KW-0786">Thiamine pyrophosphate</keyword>
<dbReference type="Proteomes" id="UP000029647">
    <property type="component" value="Unassembled WGS sequence"/>
</dbReference>
<evidence type="ECO:0000256" key="5">
    <source>
        <dbReference type="ARBA" id="ARBA00023052"/>
    </source>
</evidence>
<comment type="subunit">
    <text evidence="2">Homodimer.</text>
</comment>
<protein>
    <submittedName>
        <fullName evidence="6">1-deoxy-D-xylulose 5-phosphate synthase</fullName>
        <ecNumber evidence="6">2.2.1.7</ecNumber>
    </submittedName>
</protein>
<dbReference type="EC" id="2.2.1.7" evidence="6"/>
<name>A0A090X1E3_NONUL</name>
<sequence>MSQTLLSQINSPADLKGCDVNQLPQIAQELRDFIIEVVATKEGHLGASLGVIELTIALHYVFNTPDDLLVWDVAIRLMAIKY</sequence>
<dbReference type="PANTHER" id="PTHR43322:SF5">
    <property type="entry name" value="1-DEOXY-D-XYLULOSE-5-PHOSPHATE SYNTHASE, CHLOROPLASTIC"/>
    <property type="match status" value="1"/>
</dbReference>
<evidence type="ECO:0000256" key="2">
    <source>
        <dbReference type="ARBA" id="ARBA00011738"/>
    </source>
</evidence>
<dbReference type="InterPro" id="IPR029061">
    <property type="entry name" value="THDP-binding"/>
</dbReference>
<organism evidence="6 7">
    <name type="scientific">Nonlabens ulvanivorans</name>
    <name type="common">Persicivirga ulvanivorans</name>
    <dbReference type="NCBI Taxonomy" id="906888"/>
    <lineage>
        <taxon>Bacteria</taxon>
        <taxon>Pseudomonadati</taxon>
        <taxon>Bacteroidota</taxon>
        <taxon>Flavobacteriia</taxon>
        <taxon>Flavobacteriales</taxon>
        <taxon>Flavobacteriaceae</taxon>
        <taxon>Nonlabens</taxon>
    </lineage>
</organism>
<comment type="cofactor">
    <cofactor evidence="1">
        <name>Mg(2+)</name>
        <dbReference type="ChEBI" id="CHEBI:18420"/>
    </cofactor>
</comment>
<dbReference type="Gene3D" id="3.40.50.970">
    <property type="match status" value="1"/>
</dbReference>
<gene>
    <name evidence="6" type="ORF">JCM19275_2464</name>
</gene>
<evidence type="ECO:0000256" key="1">
    <source>
        <dbReference type="ARBA" id="ARBA00001946"/>
    </source>
</evidence>
<evidence type="ECO:0000256" key="3">
    <source>
        <dbReference type="ARBA" id="ARBA00022679"/>
    </source>
</evidence>
<dbReference type="GO" id="GO:0008661">
    <property type="term" value="F:1-deoxy-D-xylulose-5-phosphate synthase activity"/>
    <property type="evidence" value="ECO:0007669"/>
    <property type="project" value="UniProtKB-EC"/>
</dbReference>
<dbReference type="EMBL" id="BBNT01000001">
    <property type="protein sequence ID" value="GAL73617.1"/>
    <property type="molecule type" value="Genomic_DNA"/>
</dbReference>